<evidence type="ECO:0000313" key="1">
    <source>
        <dbReference type="EMBL" id="SUZ33607.1"/>
    </source>
</evidence>
<dbReference type="OrthoDB" id="9797300at2"/>
<keyword evidence="2" id="KW-1185">Reference proteome</keyword>
<protein>
    <recommendedName>
        <fullName evidence="3">Mu-like prophage FluMu protein gp29</fullName>
    </recommendedName>
</protein>
<evidence type="ECO:0000313" key="2">
    <source>
        <dbReference type="Proteomes" id="UP000272908"/>
    </source>
</evidence>
<evidence type="ECO:0008006" key="3">
    <source>
        <dbReference type="Google" id="ProtNLM"/>
    </source>
</evidence>
<reference evidence="2" key="1">
    <citation type="submission" date="2018-08" db="EMBL/GenBank/DDBJ databases">
        <authorList>
            <person name="Rodrigo-Torres L."/>
            <person name="Arahal R. D."/>
            <person name="Lucena T."/>
        </authorList>
    </citation>
    <scope>NUCLEOTIDE SEQUENCE [LARGE SCALE GENOMIC DNA]</scope>
    <source>
        <strain evidence="2">CECT 7235</strain>
    </source>
</reference>
<sequence>MALLDQYGRPVKTAALTQPLARPGVTGVRQVWGGSTASGLTPHKLAAILAACDQGDSERYVALAEEMEERDPHYASVLGTRKRAVSGVQPTVKAASDSARDKEIAEAVRERIAEHASFSDLVEDALDGLGKGFAVVEIDWGRSKTEWWPESFTHVDPRFIRYDRDTLRIPHLLDEADPTYGIPLAPFKFIYHAPRLKSGLPLRGGLARLVAFTWMCKAYALKDWVAFAELYGLPLRVGRYGPEATKEDVEILFRAVANIGTDAAAVLPESMQIEFEDGTKGSGAESLFENLARYLDEQTSKAVLGQTMTSDDGSSQAQANVHNEVRHDIAAADARGVSGVLMRDLVKPYVDLNFGVQQDYPDLKIEIKEPEDTKARMDATAKAMERGLKISSREMRGSLGWSEPEPGEEVVGGVAPAAPPPPTDVALNREGADAGDPQDALDEIEAEMLADWQPVMSESLDPIEAAIMGAASYEGALAALDALGPLPAGRVIDTLVKGTFLARAQGDVRDD</sequence>
<gene>
    <name evidence="1" type="ORF">ROE7235_03380</name>
</gene>
<dbReference type="RefSeq" id="WP_121096710.1">
    <property type="nucleotide sequence ID" value="NZ_UIHC01000060.1"/>
</dbReference>
<dbReference type="EMBL" id="UIHC01000060">
    <property type="protein sequence ID" value="SUZ33607.1"/>
    <property type="molecule type" value="Genomic_DNA"/>
</dbReference>
<accession>A0A3B0MRG2</accession>
<proteinExistence type="predicted"/>
<dbReference type="InterPro" id="IPR009279">
    <property type="entry name" value="Portal_Mu"/>
</dbReference>
<organism evidence="1 2">
    <name type="scientific">Roseinatronobacter ekhonensis</name>
    <dbReference type="NCBI Taxonomy" id="254356"/>
    <lineage>
        <taxon>Bacteria</taxon>
        <taxon>Pseudomonadati</taxon>
        <taxon>Pseudomonadota</taxon>
        <taxon>Alphaproteobacteria</taxon>
        <taxon>Rhodobacterales</taxon>
        <taxon>Paracoccaceae</taxon>
        <taxon>Roseinatronobacter</taxon>
    </lineage>
</organism>
<dbReference type="AlphaFoldDB" id="A0A3B0MRG2"/>
<dbReference type="Pfam" id="PF06074">
    <property type="entry name" value="Portal_Mu"/>
    <property type="match status" value="1"/>
</dbReference>
<dbReference type="Proteomes" id="UP000272908">
    <property type="component" value="Unassembled WGS sequence"/>
</dbReference>
<name>A0A3B0MRG2_9RHOB</name>